<comment type="domain">
    <text evidence="12">Contains an N-terminal zinc-binding domain, a central core domain that contains the primase activity, and a C-terminal DnaB-binding domain.</text>
</comment>
<dbReference type="Gene3D" id="3.90.980.10">
    <property type="entry name" value="DNA primase, catalytic core, N-terminal domain"/>
    <property type="match status" value="1"/>
</dbReference>
<evidence type="ECO:0000259" key="15">
    <source>
        <dbReference type="PROSITE" id="PS50880"/>
    </source>
</evidence>
<evidence type="ECO:0000313" key="17">
    <source>
        <dbReference type="Proteomes" id="UP000007254"/>
    </source>
</evidence>
<dbReference type="GO" id="GO:0008270">
    <property type="term" value="F:zinc ion binding"/>
    <property type="evidence" value="ECO:0007669"/>
    <property type="project" value="UniProtKB-UniRule"/>
</dbReference>
<dbReference type="SMART" id="SM00493">
    <property type="entry name" value="TOPRIM"/>
    <property type="match status" value="1"/>
</dbReference>
<keyword evidence="8 12" id="KW-0862">Zinc</keyword>
<dbReference type="CDD" id="cd03364">
    <property type="entry name" value="TOPRIM_DnaG_primases"/>
    <property type="match status" value="1"/>
</dbReference>
<dbReference type="Gene3D" id="3.40.1360.10">
    <property type="match status" value="1"/>
</dbReference>
<evidence type="ECO:0000256" key="13">
    <source>
        <dbReference type="PIRNR" id="PIRNR002811"/>
    </source>
</evidence>
<dbReference type="HAMAP" id="MF_00974">
    <property type="entry name" value="DNA_primase_DnaG"/>
    <property type="match status" value="1"/>
</dbReference>
<comment type="similarity">
    <text evidence="12 13">Belongs to the DnaG primase family.</text>
</comment>
<dbReference type="STRING" id="869211.Spith_1109"/>
<dbReference type="PANTHER" id="PTHR30313">
    <property type="entry name" value="DNA PRIMASE"/>
    <property type="match status" value="1"/>
</dbReference>
<accession>G0GDN4</accession>
<dbReference type="SUPFAM" id="SSF56731">
    <property type="entry name" value="DNA primase core"/>
    <property type="match status" value="1"/>
</dbReference>
<dbReference type="GO" id="GO:0003677">
    <property type="term" value="F:DNA binding"/>
    <property type="evidence" value="ECO:0007669"/>
    <property type="project" value="UniProtKB-KW"/>
</dbReference>
<evidence type="ECO:0000256" key="9">
    <source>
        <dbReference type="ARBA" id="ARBA00022842"/>
    </source>
</evidence>
<evidence type="ECO:0000256" key="1">
    <source>
        <dbReference type="ARBA" id="ARBA00022478"/>
    </source>
</evidence>
<dbReference type="GO" id="GO:0006269">
    <property type="term" value="P:DNA replication, synthesis of primer"/>
    <property type="evidence" value="ECO:0007669"/>
    <property type="project" value="UniProtKB-UniRule"/>
</dbReference>
<keyword evidence="3 12" id="KW-0808">Transferase</keyword>
<dbReference type="PIRSF" id="PIRSF002811">
    <property type="entry name" value="DnaG"/>
    <property type="match status" value="1"/>
</dbReference>
<dbReference type="InterPro" id="IPR006171">
    <property type="entry name" value="TOPRIM_dom"/>
</dbReference>
<dbReference type="EMBL" id="CP002903">
    <property type="protein sequence ID" value="AEJ61381.1"/>
    <property type="molecule type" value="Genomic_DNA"/>
</dbReference>
<comment type="catalytic activity">
    <reaction evidence="12">
        <text>ssDNA + n NTP = ssDNA/pppN(pN)n-1 hybrid + (n-1) diphosphate.</text>
        <dbReference type="EC" id="2.7.7.101"/>
    </reaction>
</comment>
<sequence length="598" mass="68993">MARIPQEIIEEIQRRVDVLSLVGEYTSLRRAGNSYMGLCPFHADSDPSFSVDPEKGLFYCFGCHKGGNIFQFVMEVEHCTFYEAVERLAERAGVSITAKVTPEEEASFKKERALQDLNLRLVGLFEHFLHSREEGRAAREYCVSRGIDLSWARDTFHLGYAPHDPYWLYRFLRRKGYSEELLHVSGLFSAKREGYAIFSHRLIFPIYDVSGKVVGFGGRALREDQQPKYLNSPETSLFKKKRLLYGLHRALPELKKTKKVILVEGYIDVLLLHQHGIMNVVAPLGTAFSREQAIQLKRYADSIIFFFDGDAAGERAAQRAGMICEAVDFPCRMVVPPQGEDPASFLQKKGAEEVRQILMEEKDVFQCLLERRVKEGILTSSETDMREFVTSMFSYIRSVQSTMRRERLLEEMAESMGVSLGAIKEDFDRFQSSERNSAPLSTTMGMGRDRRRTTEVFLFQALCAHPEYYTVVRPLIQEDALEDASAKELFFALEECLRAGTMDRPDAVLEHVTDEKARELALEAVFSGEFEVPLEAVREAVFRWREQWLHRRRREIERKIALYEREGGDIQELLLEKMYLDKELEKLRGYERYGKTSE</sequence>
<evidence type="ECO:0000256" key="5">
    <source>
        <dbReference type="ARBA" id="ARBA00022705"/>
    </source>
</evidence>
<dbReference type="InterPro" id="IPR034151">
    <property type="entry name" value="TOPRIM_DnaG_bac"/>
</dbReference>
<evidence type="ECO:0000313" key="16">
    <source>
        <dbReference type="EMBL" id="AEJ61381.1"/>
    </source>
</evidence>
<evidence type="ECO:0000256" key="10">
    <source>
        <dbReference type="ARBA" id="ARBA00023125"/>
    </source>
</evidence>
<keyword evidence="17" id="KW-1185">Reference proteome</keyword>
<dbReference type="InterPro" id="IPR002694">
    <property type="entry name" value="Znf_CHC2"/>
</dbReference>
<organism evidence="16 17">
    <name type="scientific">Winmispira thermophila (strain ATCC 700085 / DSM 6578 / Z-1203)</name>
    <name type="common">Spirochaeta thermophila</name>
    <dbReference type="NCBI Taxonomy" id="869211"/>
    <lineage>
        <taxon>Bacteria</taxon>
        <taxon>Pseudomonadati</taxon>
        <taxon>Spirochaetota</taxon>
        <taxon>Spirochaetia</taxon>
        <taxon>Winmispirales</taxon>
        <taxon>Winmispiraceae</taxon>
        <taxon>Winmispira</taxon>
    </lineage>
</organism>
<evidence type="ECO:0000256" key="2">
    <source>
        <dbReference type="ARBA" id="ARBA00022515"/>
    </source>
</evidence>
<dbReference type="SUPFAM" id="SSF57783">
    <property type="entry name" value="Zinc beta-ribbon"/>
    <property type="match status" value="1"/>
</dbReference>
<evidence type="ECO:0000256" key="7">
    <source>
        <dbReference type="ARBA" id="ARBA00022771"/>
    </source>
</evidence>
<keyword evidence="9" id="KW-0460">Magnesium</keyword>
<dbReference type="PROSITE" id="PS50880">
    <property type="entry name" value="TOPRIM"/>
    <property type="match status" value="1"/>
</dbReference>
<dbReference type="GO" id="GO:0005737">
    <property type="term" value="C:cytoplasm"/>
    <property type="evidence" value="ECO:0007669"/>
    <property type="project" value="TreeGrafter"/>
</dbReference>
<feature type="domain" description="Toprim" evidence="15">
    <location>
        <begin position="258"/>
        <end position="339"/>
    </location>
</feature>
<dbReference type="AlphaFoldDB" id="G0GDN4"/>
<dbReference type="KEGG" id="stq:Spith_1109"/>
<evidence type="ECO:0000256" key="8">
    <source>
        <dbReference type="ARBA" id="ARBA00022833"/>
    </source>
</evidence>
<keyword evidence="7 12" id="KW-0863">Zinc-finger</keyword>
<dbReference type="FunFam" id="3.90.580.10:FF:000001">
    <property type="entry name" value="DNA primase"/>
    <property type="match status" value="1"/>
</dbReference>
<dbReference type="Pfam" id="PF13155">
    <property type="entry name" value="Toprim_2"/>
    <property type="match status" value="1"/>
</dbReference>
<keyword evidence="2 12" id="KW-0639">Primosome</keyword>
<evidence type="ECO:0000256" key="4">
    <source>
        <dbReference type="ARBA" id="ARBA00022695"/>
    </source>
</evidence>
<keyword evidence="6 12" id="KW-0479">Metal-binding</keyword>
<evidence type="ECO:0000256" key="12">
    <source>
        <dbReference type="HAMAP-Rule" id="MF_00974"/>
    </source>
</evidence>
<dbReference type="InterPro" id="IPR050219">
    <property type="entry name" value="DnaG_primase"/>
</dbReference>
<dbReference type="HOGENOM" id="CLU_013501_3_3_12"/>
<dbReference type="NCBIfam" id="TIGR01391">
    <property type="entry name" value="dnaG"/>
    <property type="match status" value="1"/>
</dbReference>
<keyword evidence="1 12" id="KW-0240">DNA-directed RNA polymerase</keyword>
<reference evidence="16 17" key="1">
    <citation type="submission" date="2011-06" db="EMBL/GenBank/DDBJ databases">
        <title>The complete genome of Spirochaeta thermophila DSM 6578.</title>
        <authorList>
            <consortium name="US DOE Joint Genome Institute (JGI-PGF)"/>
            <person name="Lucas S."/>
            <person name="Lapidus A."/>
            <person name="Bruce D."/>
            <person name="Goodwin L."/>
            <person name="Pitluck S."/>
            <person name="Peters L."/>
            <person name="Kyrpides N."/>
            <person name="Mavromatis K."/>
            <person name="Ivanova N."/>
            <person name="Mikailova N."/>
            <person name="Pagani I."/>
            <person name="Chertkov O."/>
            <person name="Detter J.C."/>
            <person name="Tapia R."/>
            <person name="Han C."/>
            <person name="Land M."/>
            <person name="Hauser L."/>
            <person name="Markowitz V."/>
            <person name="Cheng J.-F."/>
            <person name="Hugenholtz P."/>
            <person name="Woyke T."/>
            <person name="Wu D."/>
            <person name="Spring S."/>
            <person name="Merkhoffer B."/>
            <person name="Schneider S."/>
            <person name="Klenk H.-P."/>
            <person name="Eisen J.A."/>
        </authorList>
    </citation>
    <scope>NUCLEOTIDE SEQUENCE [LARGE SCALE GENOMIC DNA]</scope>
    <source>
        <strain evidence="17">ATCC 700085 / DSM 6578 / Z-1203</strain>
    </source>
</reference>
<dbReference type="InterPro" id="IPR030846">
    <property type="entry name" value="DnaG_bac"/>
</dbReference>
<dbReference type="Pfam" id="PF01807">
    <property type="entry name" value="Zn_ribbon_DnaG"/>
    <property type="match status" value="1"/>
</dbReference>
<proteinExistence type="inferred from homology"/>
<protein>
    <recommendedName>
        <fullName evidence="12 13">DNA primase</fullName>
        <ecNumber evidence="12">2.7.7.101</ecNumber>
    </recommendedName>
</protein>
<evidence type="ECO:0000256" key="3">
    <source>
        <dbReference type="ARBA" id="ARBA00022679"/>
    </source>
</evidence>
<dbReference type="InterPro" id="IPR037068">
    <property type="entry name" value="DNA_primase_core_N_sf"/>
</dbReference>
<dbReference type="GO" id="GO:0000428">
    <property type="term" value="C:DNA-directed RNA polymerase complex"/>
    <property type="evidence" value="ECO:0007669"/>
    <property type="project" value="UniProtKB-KW"/>
</dbReference>
<dbReference type="GO" id="GO:0003899">
    <property type="term" value="F:DNA-directed RNA polymerase activity"/>
    <property type="evidence" value="ECO:0007669"/>
    <property type="project" value="UniProtKB-UniRule"/>
</dbReference>
<dbReference type="Pfam" id="PF08275">
    <property type="entry name" value="DNAG_N"/>
    <property type="match status" value="1"/>
</dbReference>
<dbReference type="PANTHER" id="PTHR30313:SF2">
    <property type="entry name" value="DNA PRIMASE"/>
    <property type="match status" value="1"/>
</dbReference>
<dbReference type="InterPro" id="IPR006295">
    <property type="entry name" value="DNA_primase_DnaG"/>
</dbReference>
<evidence type="ECO:0000256" key="14">
    <source>
        <dbReference type="PIRSR" id="PIRSR002811-1"/>
    </source>
</evidence>
<dbReference type="Gene3D" id="3.90.580.10">
    <property type="entry name" value="Zinc finger, CHC2-type domain"/>
    <property type="match status" value="1"/>
</dbReference>
<keyword evidence="11 12" id="KW-0804">Transcription</keyword>
<evidence type="ECO:0000256" key="6">
    <source>
        <dbReference type="ARBA" id="ARBA00022723"/>
    </source>
</evidence>
<dbReference type="InterPro" id="IPR013264">
    <property type="entry name" value="DNAG_N"/>
</dbReference>
<name>G0GDN4_WINT7</name>
<keyword evidence="10 12" id="KW-0238">DNA-binding</keyword>
<comment type="cofactor">
    <cofactor evidence="12 13 14">
        <name>Zn(2+)</name>
        <dbReference type="ChEBI" id="CHEBI:29105"/>
    </cofactor>
    <text evidence="12 13 14">Binds 1 zinc ion per monomer.</text>
</comment>
<dbReference type="GO" id="GO:1990077">
    <property type="term" value="C:primosome complex"/>
    <property type="evidence" value="ECO:0007669"/>
    <property type="project" value="UniProtKB-KW"/>
</dbReference>
<gene>
    <name evidence="12" type="primary">dnaG</name>
    <name evidence="16" type="ordered locus">Spith_1109</name>
</gene>
<evidence type="ECO:0000256" key="11">
    <source>
        <dbReference type="ARBA" id="ARBA00023163"/>
    </source>
</evidence>
<dbReference type="RefSeq" id="WP_014624728.1">
    <property type="nucleotide sequence ID" value="NC_017583.1"/>
</dbReference>
<comment type="subunit">
    <text evidence="12">Monomer. Interacts with DnaB.</text>
</comment>
<dbReference type="SMART" id="SM00400">
    <property type="entry name" value="ZnF_CHCC"/>
    <property type="match status" value="1"/>
</dbReference>
<comment type="function">
    <text evidence="12 13">RNA polymerase that catalyzes the synthesis of short RNA molecules used as primers for DNA polymerase during DNA replication.</text>
</comment>
<dbReference type="EC" id="2.7.7.101" evidence="12"/>
<dbReference type="OrthoDB" id="9803773at2"/>
<keyword evidence="4 12" id="KW-0548">Nucleotidyltransferase</keyword>
<feature type="zinc finger region" description="CHC2-type" evidence="12 14">
    <location>
        <begin position="39"/>
        <end position="63"/>
    </location>
</feature>
<dbReference type="Proteomes" id="UP000007254">
    <property type="component" value="Chromosome"/>
</dbReference>
<keyword evidence="5 12" id="KW-0235">DNA replication</keyword>
<dbReference type="InterPro" id="IPR036977">
    <property type="entry name" value="DNA_primase_Znf_CHC2"/>
</dbReference>